<comment type="similarity">
    <text evidence="2">Belongs to the BMP lipoprotein family.</text>
</comment>
<dbReference type="RefSeq" id="WP_345825120.1">
    <property type="nucleotide sequence ID" value="NZ_JBDIML010000003.1"/>
</dbReference>
<keyword evidence="9" id="KW-1185">Reference proteome</keyword>
<evidence type="ECO:0000256" key="2">
    <source>
        <dbReference type="ARBA" id="ARBA00008610"/>
    </source>
</evidence>
<evidence type="ECO:0000256" key="1">
    <source>
        <dbReference type="ARBA" id="ARBA00004193"/>
    </source>
</evidence>
<evidence type="ECO:0000313" key="9">
    <source>
        <dbReference type="Proteomes" id="UP001444625"/>
    </source>
</evidence>
<dbReference type="Proteomes" id="UP001444625">
    <property type="component" value="Unassembled WGS sequence"/>
</dbReference>
<dbReference type="InterPro" id="IPR003760">
    <property type="entry name" value="PnrA-like"/>
</dbReference>
<dbReference type="EMBL" id="JBDIML010000003">
    <property type="protein sequence ID" value="MEN2767653.1"/>
    <property type="molecule type" value="Genomic_DNA"/>
</dbReference>
<evidence type="ECO:0000256" key="3">
    <source>
        <dbReference type="ARBA" id="ARBA00022475"/>
    </source>
</evidence>
<sequence>MRKKISIIFLSVLGIIFISGCLEAEEQGNLYKAGMIVEGTIDSQPWNEKGYNGLLEIEEAFDVEVEVVENVQTEVEISKAVSDLVSSGTNLIFGHSSTFGEHFYRIATNYPDVHFVYFNGNYYSDNLTSMTFNSHAMGFFAGMLASEISTNNQVGIIAAYQWQPEIEGYYEGVKYQNPGTNVQMEFIYDWNDTNIAIQAYERMKANGVDVFYPAGDAFSEEVIKKASEDNLYALGFVSDQLKVEPNTVLTSTVQHVEQLYMLAAKQFNKGELEGEVLSFDFKDDYITMGEYSSEVPDYFREVLNKAIEKYKETGLLPNQY</sequence>
<dbReference type="PROSITE" id="PS51257">
    <property type="entry name" value="PROKAR_LIPOPROTEIN"/>
    <property type="match status" value="1"/>
</dbReference>
<comment type="subcellular location">
    <subcellularLocation>
        <location evidence="1">Cell membrane</location>
        <topology evidence="1">Lipid-anchor</topology>
    </subcellularLocation>
</comment>
<keyword evidence="3" id="KW-1003">Cell membrane</keyword>
<accession>A0ABU9XHA9</accession>
<evidence type="ECO:0000256" key="4">
    <source>
        <dbReference type="ARBA" id="ARBA00022729"/>
    </source>
</evidence>
<feature type="domain" description="ABC transporter substrate-binding protein PnrA-like" evidence="7">
    <location>
        <begin position="32"/>
        <end position="318"/>
    </location>
</feature>
<evidence type="ECO:0000313" key="8">
    <source>
        <dbReference type="EMBL" id="MEN2767653.1"/>
    </source>
</evidence>
<keyword evidence="6" id="KW-0449">Lipoprotein</keyword>
<evidence type="ECO:0000256" key="5">
    <source>
        <dbReference type="ARBA" id="ARBA00023136"/>
    </source>
</evidence>
<dbReference type="SUPFAM" id="SSF53822">
    <property type="entry name" value="Periplasmic binding protein-like I"/>
    <property type="match status" value="1"/>
</dbReference>
<dbReference type="PANTHER" id="PTHR34296">
    <property type="entry name" value="TRANSCRIPTIONAL ACTIVATOR PROTEIN MED"/>
    <property type="match status" value="1"/>
</dbReference>
<dbReference type="InterPro" id="IPR028082">
    <property type="entry name" value="Peripla_BP_I"/>
</dbReference>
<protein>
    <submittedName>
        <fullName evidence="8">BMP family ABC transporter substrate-binding protein</fullName>
    </submittedName>
</protein>
<dbReference type="Pfam" id="PF02608">
    <property type="entry name" value="Bmp"/>
    <property type="match status" value="1"/>
</dbReference>
<gene>
    <name evidence="8" type="ORF">ABC228_10675</name>
</gene>
<evidence type="ECO:0000256" key="6">
    <source>
        <dbReference type="ARBA" id="ARBA00023288"/>
    </source>
</evidence>
<dbReference type="PANTHER" id="PTHR34296:SF2">
    <property type="entry name" value="ABC TRANSPORTER GUANOSINE-BINDING PROTEIN NUPN"/>
    <property type="match status" value="1"/>
</dbReference>
<name>A0ABU9XHA9_9BACI</name>
<proteinExistence type="inferred from homology"/>
<reference evidence="8 9" key="1">
    <citation type="submission" date="2024-05" db="EMBL/GenBank/DDBJ databases">
        <authorList>
            <person name="Haq I."/>
            <person name="Ullah Z."/>
            <person name="Ahmad R."/>
            <person name="Li M."/>
            <person name="Tong Y."/>
        </authorList>
    </citation>
    <scope>NUCLEOTIDE SEQUENCE [LARGE SCALE GENOMIC DNA]</scope>
    <source>
        <strain evidence="8 9">16A2E</strain>
    </source>
</reference>
<dbReference type="Gene3D" id="3.40.50.2300">
    <property type="match status" value="2"/>
</dbReference>
<dbReference type="InterPro" id="IPR050957">
    <property type="entry name" value="BMP_lipoprotein"/>
</dbReference>
<keyword evidence="5" id="KW-0472">Membrane</keyword>
<keyword evidence="4" id="KW-0732">Signal</keyword>
<evidence type="ECO:0000259" key="7">
    <source>
        <dbReference type="Pfam" id="PF02608"/>
    </source>
</evidence>
<organism evidence="8 9">
    <name type="scientific">Ornithinibacillus xuwenensis</name>
    <dbReference type="NCBI Taxonomy" id="3144668"/>
    <lineage>
        <taxon>Bacteria</taxon>
        <taxon>Bacillati</taxon>
        <taxon>Bacillota</taxon>
        <taxon>Bacilli</taxon>
        <taxon>Bacillales</taxon>
        <taxon>Bacillaceae</taxon>
        <taxon>Ornithinibacillus</taxon>
    </lineage>
</organism>
<comment type="caution">
    <text evidence="8">The sequence shown here is derived from an EMBL/GenBank/DDBJ whole genome shotgun (WGS) entry which is preliminary data.</text>
</comment>